<comment type="caution">
    <text evidence="1">The sequence shown here is derived from an EMBL/GenBank/DDBJ whole genome shotgun (WGS) entry which is preliminary data.</text>
</comment>
<name>A0A930Y5A4_9PAST</name>
<protein>
    <submittedName>
        <fullName evidence="1">Uncharacterized protein</fullName>
    </submittedName>
</protein>
<dbReference type="AlphaFoldDB" id="A0A930Y5A4"/>
<dbReference type="EMBL" id="JADION010000031">
    <property type="protein sequence ID" value="MBF4102801.1"/>
    <property type="molecule type" value="Genomic_DNA"/>
</dbReference>
<reference evidence="1" key="1">
    <citation type="submission" date="2020-11" db="EMBL/GenBank/DDBJ databases">
        <title>Gallibacterium anatis 1637, full genome, WGS.</title>
        <authorList>
            <person name="Laishevtcev A.I."/>
            <person name="Yakimova E.A."/>
            <person name="Petkovich D."/>
            <person name="Stepanova T.V."/>
            <person name="Kalendr R.S."/>
            <person name="Rubalsky E.O."/>
            <person name="Zulkarneev E.R."/>
            <person name="Aleshkin A.V."/>
        </authorList>
    </citation>
    <scope>NUCLEOTIDE SEQUENCE</scope>
    <source>
        <strain evidence="1">1637</strain>
    </source>
</reference>
<proteinExistence type="predicted"/>
<accession>A0A930Y5A4</accession>
<evidence type="ECO:0000313" key="1">
    <source>
        <dbReference type="EMBL" id="MBF4102801.1"/>
    </source>
</evidence>
<gene>
    <name evidence="1" type="ORF">INT80_10420</name>
</gene>
<organism evidence="1">
    <name type="scientific">Gallibacterium anatis</name>
    <dbReference type="NCBI Taxonomy" id="750"/>
    <lineage>
        <taxon>Bacteria</taxon>
        <taxon>Pseudomonadati</taxon>
        <taxon>Pseudomonadota</taxon>
        <taxon>Gammaproteobacteria</taxon>
        <taxon>Pasteurellales</taxon>
        <taxon>Pasteurellaceae</taxon>
        <taxon>Gallibacterium</taxon>
    </lineage>
</organism>
<sequence length="132" mass="14152">MDSLGGLIAAKQITGELINRIENSGVIAGRQLINLSTTNLLNQKGGLLIGENVSLSVREHLNNLGGQIKADYLYAKAKNINIASTMGTSQAYTSYHTERDQIANLTIKHNAILSASQSAILQGVQMQMVAML</sequence>